<evidence type="ECO:0000256" key="6">
    <source>
        <dbReference type="ARBA" id="ARBA00022918"/>
    </source>
</evidence>
<dbReference type="OrthoDB" id="8052860at2759"/>
<evidence type="ECO:0000256" key="7">
    <source>
        <dbReference type="PROSITE-ProRule" id="PRU00047"/>
    </source>
</evidence>
<dbReference type="InterPro" id="IPR036875">
    <property type="entry name" value="Znf_CCHC_sf"/>
</dbReference>
<evidence type="ECO:0000256" key="5">
    <source>
        <dbReference type="ARBA" id="ARBA00022801"/>
    </source>
</evidence>
<feature type="compositionally biased region" description="Polar residues" evidence="8">
    <location>
        <begin position="68"/>
        <end position="92"/>
    </location>
</feature>
<dbReference type="Pfam" id="PF00098">
    <property type="entry name" value="zf-CCHC"/>
    <property type="match status" value="1"/>
</dbReference>
<dbReference type="Gene3D" id="1.10.340.70">
    <property type="match status" value="1"/>
</dbReference>
<reference evidence="11" key="2">
    <citation type="submission" date="2025-08" db="UniProtKB">
        <authorList>
            <consortium name="RefSeq"/>
        </authorList>
    </citation>
    <scope>IDENTIFICATION</scope>
    <source>
        <tissue evidence="11">Leaves</tissue>
    </source>
</reference>
<dbReference type="SUPFAM" id="SSF56672">
    <property type="entry name" value="DNA/RNA polymerases"/>
    <property type="match status" value="1"/>
</dbReference>
<feature type="domain" description="CCHC-type" evidence="9">
    <location>
        <begin position="135"/>
        <end position="151"/>
    </location>
</feature>
<keyword evidence="6" id="KW-0695">RNA-directed DNA polymerase</keyword>
<keyword evidence="3" id="KW-0540">Nuclease</keyword>
<name>A0A6P6X3H0_COFAR</name>
<dbReference type="InterPro" id="IPR041373">
    <property type="entry name" value="RT_RNaseH"/>
</dbReference>
<keyword evidence="5" id="KW-0378">Hydrolase</keyword>
<keyword evidence="2" id="KW-0548">Nucleotidyltransferase</keyword>
<keyword evidence="7" id="KW-0862">Zinc</keyword>
<reference evidence="10" key="1">
    <citation type="journal article" date="2025" name="Foods">
        <title>Unveiling the Microbial Signatures of Arabica Coffee Cherries: Insights into Ripeness Specific Diversity, Functional Traits, and Implications for Quality and Safety.</title>
        <authorList>
            <consortium name="RefSeq"/>
            <person name="Tenea G.N."/>
            <person name="Cifuentes V."/>
            <person name="Reyes P."/>
            <person name="Cevallos-Vallejos M."/>
        </authorList>
    </citation>
    <scope>NUCLEOTIDE SEQUENCE [LARGE SCALE GENOMIC DNA]</scope>
</reference>
<dbReference type="FunFam" id="3.30.70.270:FF:000020">
    <property type="entry name" value="Transposon Tf2-6 polyprotein-like Protein"/>
    <property type="match status" value="1"/>
</dbReference>
<dbReference type="GO" id="GO:0003676">
    <property type="term" value="F:nucleic acid binding"/>
    <property type="evidence" value="ECO:0007669"/>
    <property type="project" value="InterPro"/>
</dbReference>
<evidence type="ECO:0000259" key="9">
    <source>
        <dbReference type="PROSITE" id="PS50158"/>
    </source>
</evidence>
<dbReference type="SMART" id="SM00343">
    <property type="entry name" value="ZnF_C2HC"/>
    <property type="match status" value="1"/>
</dbReference>
<keyword evidence="7" id="KW-0479">Metal-binding</keyword>
<dbReference type="GO" id="GO:0016787">
    <property type="term" value="F:hydrolase activity"/>
    <property type="evidence" value="ECO:0007669"/>
    <property type="project" value="UniProtKB-KW"/>
</dbReference>
<dbReference type="Gene3D" id="3.30.70.270">
    <property type="match status" value="1"/>
</dbReference>
<evidence type="ECO:0000313" key="11">
    <source>
        <dbReference type="RefSeq" id="XP_027122069.1"/>
    </source>
</evidence>
<dbReference type="PROSITE" id="PS50158">
    <property type="entry name" value="ZF_CCHC"/>
    <property type="match status" value="1"/>
</dbReference>
<dbReference type="GO" id="GO:0003964">
    <property type="term" value="F:RNA-directed DNA polymerase activity"/>
    <property type="evidence" value="ECO:0007669"/>
    <property type="project" value="UniProtKB-KW"/>
</dbReference>
<dbReference type="Proteomes" id="UP001652660">
    <property type="component" value="Chromosome 4c"/>
</dbReference>
<dbReference type="GO" id="GO:0008270">
    <property type="term" value="F:zinc ion binding"/>
    <property type="evidence" value="ECO:0007669"/>
    <property type="project" value="UniProtKB-KW"/>
</dbReference>
<keyword evidence="4" id="KW-0255">Endonuclease</keyword>
<evidence type="ECO:0000313" key="10">
    <source>
        <dbReference type="Proteomes" id="UP001652660"/>
    </source>
</evidence>
<dbReference type="Gene3D" id="4.10.60.10">
    <property type="entry name" value="Zinc finger, CCHC-type"/>
    <property type="match status" value="1"/>
</dbReference>
<dbReference type="InterPro" id="IPR043502">
    <property type="entry name" value="DNA/RNA_pol_sf"/>
</dbReference>
<protein>
    <recommendedName>
        <fullName evidence="9">CCHC-type domain-containing protein</fullName>
    </recommendedName>
</protein>
<evidence type="ECO:0000256" key="4">
    <source>
        <dbReference type="ARBA" id="ARBA00022759"/>
    </source>
</evidence>
<keyword evidence="7" id="KW-0863">Zinc-finger</keyword>
<feature type="region of interest" description="Disordered" evidence="8">
    <location>
        <begin position="592"/>
        <end position="634"/>
    </location>
</feature>
<dbReference type="PANTHER" id="PTHR35046">
    <property type="entry name" value="ZINC KNUCKLE (CCHC-TYPE) FAMILY PROTEIN"/>
    <property type="match status" value="1"/>
</dbReference>
<keyword evidence="1" id="KW-0808">Transferase</keyword>
<evidence type="ECO:0000256" key="1">
    <source>
        <dbReference type="ARBA" id="ARBA00022679"/>
    </source>
</evidence>
<keyword evidence="10" id="KW-1185">Reference proteome</keyword>
<dbReference type="Pfam" id="PF17921">
    <property type="entry name" value="Integrase_H2C2"/>
    <property type="match status" value="1"/>
</dbReference>
<dbReference type="CDD" id="cd09274">
    <property type="entry name" value="RNase_HI_RT_Ty3"/>
    <property type="match status" value="1"/>
</dbReference>
<dbReference type="InterPro" id="IPR043128">
    <property type="entry name" value="Rev_trsase/Diguanyl_cyclase"/>
</dbReference>
<dbReference type="InterPro" id="IPR001878">
    <property type="entry name" value="Znf_CCHC"/>
</dbReference>
<accession>A0A6P6X3H0</accession>
<dbReference type="Pfam" id="PF17917">
    <property type="entry name" value="RT_RNaseH"/>
    <property type="match status" value="1"/>
</dbReference>
<dbReference type="PANTHER" id="PTHR35046:SF9">
    <property type="entry name" value="RNA-DIRECTED DNA POLYMERASE"/>
    <property type="match status" value="1"/>
</dbReference>
<sequence length="728" mass="83000">MDEYHKEMEILMLRSDVQEDPKTTIARFLNGLRPDIAERVELQHYMELHEFVNKAIKIEQRLKRKGTTRPNFNNTTYSTNRSFQPRNDSQPLPNAPTPKSRFEGGKVDNSNVEKPPSSILKFEEPRAQTRAHDTRCFKCQDRGHIASQCPNQRIMIMMQNSEIVSEGETEYEDMPPLEGGSDASSLMVDNLRLPTRDHSRPYKLQWLNNSGEEYADIFPENVPSGLPSLRGIEHQIDFFLEFHCQIDHLTRAIRRRSRSCNGKWMSCLAKDGHGMKMDDQKVKAIQEWPTPRSVGDVQNFHGVAGFYRRFVRDFSTIAALLTELIKKNENFHWRDSQEKVFCALKHKLTHAPILALPDFSKTFEIDCDASGIGVGAVMNQGGKSIAYFSEKLNGVALNYSTYDKELYALIQALQVWQHYLRPKGFVIHTDYESLKYLKIQHNLSKKHVKWIAFVESFPYVTKYKTGKSNVVANALSRRYSLITSLDAKLLGFELIKELYAQDSDFVRELLVRESHSGGLIGHFGVDKTLAMLQEHFYWPHIRRDVARVVGRCLAPFQVLERINDNAYKLDLPGEYGVSATSNVSDLAPFDADDTFDLRTNPSQEEENDSIMVRGHANGGSGDRGAEDNVHAPSGPITRARARRLSEQLNETPHPDQIILESLNLSSNIFQESKVLNQQITSSVNDRRDNKEIIAAVRSKLLSLHFISKPLMFASCMPKCMVEAPHVVD</sequence>
<dbReference type="RefSeq" id="XP_027122069.1">
    <property type="nucleotide sequence ID" value="XM_027266268.1"/>
</dbReference>
<dbReference type="GeneID" id="113739013"/>
<evidence type="ECO:0000256" key="2">
    <source>
        <dbReference type="ARBA" id="ARBA00022695"/>
    </source>
</evidence>
<dbReference type="SUPFAM" id="SSF57756">
    <property type="entry name" value="Retrovirus zinc finger-like domains"/>
    <property type="match status" value="1"/>
</dbReference>
<evidence type="ECO:0000256" key="8">
    <source>
        <dbReference type="SAM" id="MobiDB-lite"/>
    </source>
</evidence>
<feature type="region of interest" description="Disordered" evidence="8">
    <location>
        <begin position="62"/>
        <end position="118"/>
    </location>
</feature>
<organism evidence="10 11">
    <name type="scientific">Coffea arabica</name>
    <name type="common">Arabian coffee</name>
    <dbReference type="NCBI Taxonomy" id="13443"/>
    <lineage>
        <taxon>Eukaryota</taxon>
        <taxon>Viridiplantae</taxon>
        <taxon>Streptophyta</taxon>
        <taxon>Embryophyta</taxon>
        <taxon>Tracheophyta</taxon>
        <taxon>Spermatophyta</taxon>
        <taxon>Magnoliopsida</taxon>
        <taxon>eudicotyledons</taxon>
        <taxon>Gunneridae</taxon>
        <taxon>Pentapetalae</taxon>
        <taxon>asterids</taxon>
        <taxon>lamiids</taxon>
        <taxon>Gentianales</taxon>
        <taxon>Rubiaceae</taxon>
        <taxon>Ixoroideae</taxon>
        <taxon>Gardenieae complex</taxon>
        <taxon>Bertiereae - Coffeeae clade</taxon>
        <taxon>Coffeeae</taxon>
        <taxon>Coffea</taxon>
    </lineage>
</organism>
<evidence type="ECO:0000256" key="3">
    <source>
        <dbReference type="ARBA" id="ARBA00022722"/>
    </source>
</evidence>
<proteinExistence type="predicted"/>
<gene>
    <name evidence="11" type="primary">LOC113739013</name>
</gene>
<dbReference type="GO" id="GO:0004519">
    <property type="term" value="F:endonuclease activity"/>
    <property type="evidence" value="ECO:0007669"/>
    <property type="project" value="UniProtKB-KW"/>
</dbReference>
<dbReference type="AlphaFoldDB" id="A0A6P6X3H0"/>
<dbReference type="InterPro" id="IPR041588">
    <property type="entry name" value="Integrase_H2C2"/>
</dbReference>